<dbReference type="InterPro" id="IPR035906">
    <property type="entry name" value="MetI-like_sf"/>
</dbReference>
<proteinExistence type="inferred from homology"/>
<feature type="transmembrane region" description="Helical" evidence="7">
    <location>
        <begin position="40"/>
        <end position="63"/>
    </location>
</feature>
<keyword evidence="4 7" id="KW-0812">Transmembrane</keyword>
<feature type="transmembrane region" description="Helical" evidence="7">
    <location>
        <begin position="83"/>
        <end position="108"/>
    </location>
</feature>
<feature type="transmembrane region" description="Helical" evidence="7">
    <location>
        <begin position="194"/>
        <end position="211"/>
    </location>
</feature>
<dbReference type="InterPro" id="IPR000515">
    <property type="entry name" value="MetI-like"/>
</dbReference>
<protein>
    <submittedName>
        <fullName evidence="9">ABC transporter permease subunit</fullName>
    </submittedName>
</protein>
<evidence type="ECO:0000256" key="1">
    <source>
        <dbReference type="ARBA" id="ARBA00004141"/>
    </source>
</evidence>
<feature type="transmembrane region" description="Helical" evidence="7">
    <location>
        <begin position="162"/>
        <end position="182"/>
    </location>
</feature>
<evidence type="ECO:0000256" key="6">
    <source>
        <dbReference type="ARBA" id="ARBA00023136"/>
    </source>
</evidence>
<evidence type="ECO:0000313" key="10">
    <source>
        <dbReference type="Proteomes" id="UP000705983"/>
    </source>
</evidence>
<evidence type="ECO:0000256" key="7">
    <source>
        <dbReference type="RuleBase" id="RU363032"/>
    </source>
</evidence>
<comment type="subcellular location">
    <subcellularLocation>
        <location evidence="7">Cell membrane</location>
        <topology evidence="7">Multi-pass membrane protein</topology>
    </subcellularLocation>
    <subcellularLocation>
        <location evidence="1">Membrane</location>
        <topology evidence="1">Multi-pass membrane protein</topology>
    </subcellularLocation>
</comment>
<feature type="domain" description="ABC transmembrane type-1" evidence="8">
    <location>
        <begin position="36"/>
        <end position="215"/>
    </location>
</feature>
<gene>
    <name evidence="9" type="ORF">JVW63_00800</name>
</gene>
<dbReference type="EMBL" id="JAFFJS010000001">
    <property type="protein sequence ID" value="MBM9432254.1"/>
    <property type="molecule type" value="Genomic_DNA"/>
</dbReference>
<evidence type="ECO:0000256" key="3">
    <source>
        <dbReference type="ARBA" id="ARBA00022475"/>
    </source>
</evidence>
<dbReference type="PROSITE" id="PS50928">
    <property type="entry name" value="ABC_TM1"/>
    <property type="match status" value="1"/>
</dbReference>
<keyword evidence="3" id="KW-1003">Cell membrane</keyword>
<keyword evidence="10" id="KW-1185">Reference proteome</keyword>
<name>A0ABS2TG64_9ACTO</name>
<dbReference type="Gene3D" id="1.10.3720.10">
    <property type="entry name" value="MetI-like"/>
    <property type="match status" value="1"/>
</dbReference>
<accession>A0ABS2TG64</accession>
<evidence type="ECO:0000256" key="5">
    <source>
        <dbReference type="ARBA" id="ARBA00022989"/>
    </source>
</evidence>
<keyword evidence="2 7" id="KW-0813">Transport</keyword>
<dbReference type="PANTHER" id="PTHR47737:SF1">
    <property type="entry name" value="GLYCINE BETAINE_PROLINE BETAINE TRANSPORT SYSTEM PERMEASE PROTEIN PROW"/>
    <property type="match status" value="1"/>
</dbReference>
<dbReference type="SUPFAM" id="SSF161098">
    <property type="entry name" value="MetI-like"/>
    <property type="match status" value="1"/>
</dbReference>
<keyword evidence="5 7" id="KW-1133">Transmembrane helix</keyword>
<dbReference type="CDD" id="cd06261">
    <property type="entry name" value="TM_PBP2"/>
    <property type="match status" value="1"/>
</dbReference>
<feature type="transmembrane region" description="Helical" evidence="7">
    <location>
        <begin position="6"/>
        <end position="28"/>
    </location>
</feature>
<sequence length="228" mass="23955">MALLTFVAFAVKGWKLAVGSLLGFLIIYGVGQWSNAMSSFALVLVASIIAIAIGIPLGILAAKSRTASAIVRPVLDFLQTMPAFVYLIPFVVLFRIGVVPGIVATILFSIAPAVRFTELGIKQVDREVVEAAHAFGAHPARILAQIQLPLARQNIMGGVNQVIMLALSMVVIAGMVGAGGLGADVYTSVTQVNISLGAESGLSVVILAMYLDRVTSAFGMSKRDQLTQ</sequence>
<reference evidence="10" key="1">
    <citation type="submission" date="2021-02" db="EMBL/GenBank/DDBJ databases">
        <title>Leucobacter sp. CX169.</title>
        <authorList>
            <person name="Cheng Y."/>
        </authorList>
    </citation>
    <scope>NUCLEOTIDE SEQUENCE [LARGE SCALE GENOMIC DNA]</scope>
    <source>
        <strain evidence="10">JY899</strain>
    </source>
</reference>
<keyword evidence="6 7" id="KW-0472">Membrane</keyword>
<comment type="similarity">
    <text evidence="7">Belongs to the binding-protein-dependent transport system permease family.</text>
</comment>
<dbReference type="Proteomes" id="UP000705983">
    <property type="component" value="Unassembled WGS sequence"/>
</dbReference>
<evidence type="ECO:0000256" key="2">
    <source>
        <dbReference type="ARBA" id="ARBA00022448"/>
    </source>
</evidence>
<dbReference type="PANTHER" id="PTHR47737">
    <property type="entry name" value="GLYCINE BETAINE/PROLINE BETAINE TRANSPORT SYSTEM PERMEASE PROTEIN PROW"/>
    <property type="match status" value="1"/>
</dbReference>
<evidence type="ECO:0000313" key="9">
    <source>
        <dbReference type="EMBL" id="MBM9432254.1"/>
    </source>
</evidence>
<dbReference type="Pfam" id="PF00528">
    <property type="entry name" value="BPD_transp_1"/>
    <property type="match status" value="1"/>
</dbReference>
<evidence type="ECO:0000256" key="4">
    <source>
        <dbReference type="ARBA" id="ARBA00022692"/>
    </source>
</evidence>
<organism evidence="9 10">
    <name type="scientific">Flaviflexus equikiangi</name>
    <dbReference type="NCBI Taxonomy" id="2758573"/>
    <lineage>
        <taxon>Bacteria</taxon>
        <taxon>Bacillati</taxon>
        <taxon>Actinomycetota</taxon>
        <taxon>Actinomycetes</taxon>
        <taxon>Actinomycetales</taxon>
        <taxon>Actinomycetaceae</taxon>
        <taxon>Flaviflexus</taxon>
    </lineage>
</organism>
<evidence type="ECO:0000259" key="8">
    <source>
        <dbReference type="PROSITE" id="PS50928"/>
    </source>
</evidence>
<comment type="caution">
    <text evidence="9">The sequence shown here is derived from an EMBL/GenBank/DDBJ whole genome shotgun (WGS) entry which is preliminary data.</text>
</comment>